<feature type="compositionally biased region" description="Basic and acidic residues" evidence="1">
    <location>
        <begin position="20"/>
        <end position="33"/>
    </location>
</feature>
<accession>A0AB39I089</accession>
<evidence type="ECO:0008006" key="3">
    <source>
        <dbReference type="Google" id="ProtNLM"/>
    </source>
</evidence>
<reference evidence="2" key="1">
    <citation type="submission" date="2024-07" db="EMBL/GenBank/DDBJ databases">
        <title>Identification and characteristics of a novel species of coltsfoot's symbiotic bacteria.</title>
        <authorList>
            <person name="Juszczyk A."/>
            <person name="Jasielczuk I."/>
            <person name="Gurgul A."/>
            <person name="Rogala M."/>
            <person name="Kowalczyk A."/>
            <person name="Szmatola T."/>
            <person name="Kosecka-Strojek M."/>
            <person name="Arent Z."/>
            <person name="Latowski D."/>
        </authorList>
    </citation>
    <scope>NUCLEOTIDE SEQUENCE</scope>
    <source>
        <strain evidence="2">Hg7Tf</strain>
    </source>
</reference>
<proteinExistence type="predicted"/>
<feature type="region of interest" description="Disordered" evidence="1">
    <location>
        <begin position="1"/>
        <end position="102"/>
    </location>
</feature>
<dbReference type="EMBL" id="CP162607">
    <property type="protein sequence ID" value="XDK38236.1"/>
    <property type="molecule type" value="Genomic_DNA"/>
</dbReference>
<gene>
    <name evidence="2" type="ORF">AB4Y39_06115</name>
</gene>
<protein>
    <recommendedName>
        <fullName evidence="3">Serine kinase/phosphatase</fullName>
    </recommendedName>
</protein>
<sequence length="102" mass="10702">MEIDEKAPGNISQQGVGGKTDNETGHDPRRNELEVPLPPDDATPVEEELSDVEANNSVSSEHPESGSSGRTDDPDVDPPMNDQGGDANEPRRGPASDPESGA</sequence>
<evidence type="ECO:0000313" key="2">
    <source>
        <dbReference type="EMBL" id="XDK38236.1"/>
    </source>
</evidence>
<name>A0AB39I089_9PSED</name>
<evidence type="ECO:0000256" key="1">
    <source>
        <dbReference type="SAM" id="MobiDB-lite"/>
    </source>
</evidence>
<dbReference type="RefSeq" id="WP_280041242.1">
    <property type="nucleotide sequence ID" value="NZ_CP162607.1"/>
</dbReference>
<dbReference type="AlphaFoldDB" id="A0AB39I089"/>
<organism evidence="2">
    <name type="scientific">Pseudomonas sp. Hg7Tf</name>
    <dbReference type="NCBI Taxonomy" id="3236988"/>
    <lineage>
        <taxon>Bacteria</taxon>
        <taxon>Pseudomonadati</taxon>
        <taxon>Pseudomonadota</taxon>
        <taxon>Gammaproteobacteria</taxon>
        <taxon>Pseudomonadales</taxon>
        <taxon>Pseudomonadaceae</taxon>
        <taxon>Pseudomonas</taxon>
    </lineage>
</organism>
<feature type="compositionally biased region" description="Low complexity" evidence="1">
    <location>
        <begin position="57"/>
        <end position="69"/>
    </location>
</feature>